<gene>
    <name evidence="1" type="ORF">WICMUC_001004</name>
</gene>
<dbReference type="SUPFAM" id="SSF56784">
    <property type="entry name" value="HAD-like"/>
    <property type="match status" value="1"/>
</dbReference>
<accession>A0A9P8THV1</accession>
<dbReference type="Gene3D" id="3.40.50.1000">
    <property type="entry name" value="HAD superfamily/HAD-like"/>
    <property type="match status" value="1"/>
</dbReference>
<dbReference type="PANTHER" id="PTHR28181">
    <property type="entry name" value="UPF0655 PROTEIN YCR015C"/>
    <property type="match status" value="1"/>
</dbReference>
<dbReference type="EMBL" id="JAEUBF010000315">
    <property type="protein sequence ID" value="KAH3679384.1"/>
    <property type="molecule type" value="Genomic_DNA"/>
</dbReference>
<evidence type="ECO:0000313" key="2">
    <source>
        <dbReference type="Proteomes" id="UP000769528"/>
    </source>
</evidence>
<dbReference type="PANTHER" id="PTHR28181:SF1">
    <property type="entry name" value="COLD TOLERANCE PROTEIN 1"/>
    <property type="match status" value="1"/>
</dbReference>
<protein>
    <submittedName>
        <fullName evidence="1">Uncharacterized protein</fullName>
    </submittedName>
</protein>
<organism evidence="1 2">
    <name type="scientific">Wickerhamomyces mucosus</name>
    <dbReference type="NCBI Taxonomy" id="1378264"/>
    <lineage>
        <taxon>Eukaryota</taxon>
        <taxon>Fungi</taxon>
        <taxon>Dikarya</taxon>
        <taxon>Ascomycota</taxon>
        <taxon>Saccharomycotina</taxon>
        <taxon>Saccharomycetes</taxon>
        <taxon>Phaffomycetales</taxon>
        <taxon>Wickerhamomycetaceae</taxon>
        <taxon>Wickerhamomyces</taxon>
    </lineage>
</organism>
<sequence length="266" mass="30766">MTAHKIKALIADWDDTITNKDTIELVAEAAYLTKPDFPTKWDHFCELYYSNYKEYTSYFGERNTIEQETEFQKGLKQIELSSVNEYVGLQLFKDVNHKAFQNQSSKVQIKSEFFETFKKLYDQNIPVIILSCNWTSVIMTKIFNDHGFVQSDNFKIVTNEFEHINGKLTGEVNDDNCIRTGVDKVFHVKKIRSELKERSINDGVYYIGDSSTDILPMLEVDYGIVIGDGSAIKTLERLNINYDIGMKGESKIKHITKWDELIPLII</sequence>
<dbReference type="Proteomes" id="UP000769528">
    <property type="component" value="Unassembled WGS sequence"/>
</dbReference>
<dbReference type="OrthoDB" id="10255128at2759"/>
<dbReference type="AlphaFoldDB" id="A0A9P8THV1"/>
<evidence type="ECO:0000313" key="1">
    <source>
        <dbReference type="EMBL" id="KAH3679384.1"/>
    </source>
</evidence>
<keyword evidence="2" id="KW-1185">Reference proteome</keyword>
<dbReference type="Pfam" id="PF12710">
    <property type="entry name" value="HAD"/>
    <property type="match status" value="1"/>
</dbReference>
<dbReference type="InterPro" id="IPR036412">
    <property type="entry name" value="HAD-like_sf"/>
</dbReference>
<proteinExistence type="predicted"/>
<reference evidence="1" key="2">
    <citation type="submission" date="2021-01" db="EMBL/GenBank/DDBJ databases">
        <authorList>
            <person name="Schikora-Tamarit M.A."/>
        </authorList>
    </citation>
    <scope>NUCLEOTIDE SEQUENCE</scope>
    <source>
        <strain evidence="1">CBS6341</strain>
    </source>
</reference>
<name>A0A9P8THV1_9ASCO</name>
<reference evidence="1" key="1">
    <citation type="journal article" date="2021" name="Open Biol.">
        <title>Shared evolutionary footprints suggest mitochondrial oxidative damage underlies multiple complex I losses in fungi.</title>
        <authorList>
            <person name="Schikora-Tamarit M.A."/>
            <person name="Marcet-Houben M."/>
            <person name="Nosek J."/>
            <person name="Gabaldon T."/>
        </authorList>
    </citation>
    <scope>NUCLEOTIDE SEQUENCE</scope>
    <source>
        <strain evidence="1">CBS6341</strain>
    </source>
</reference>
<comment type="caution">
    <text evidence="1">The sequence shown here is derived from an EMBL/GenBank/DDBJ whole genome shotgun (WGS) entry which is preliminary data.</text>
</comment>
<dbReference type="InterPro" id="IPR050849">
    <property type="entry name" value="HAD-like_hydrolase_phosphatase"/>
</dbReference>
<dbReference type="InterPro" id="IPR023214">
    <property type="entry name" value="HAD_sf"/>
</dbReference>